<feature type="domain" description="Xylose isomerase-like TIM barrel" evidence="2">
    <location>
        <begin position="35"/>
        <end position="269"/>
    </location>
</feature>
<dbReference type="PANTHER" id="PTHR12110:SF41">
    <property type="entry name" value="INOSOSE DEHYDRATASE"/>
    <property type="match status" value="1"/>
</dbReference>
<dbReference type="EMBL" id="CADCWC010000039">
    <property type="protein sequence ID" value="CAA9521514.1"/>
    <property type="molecule type" value="Genomic_DNA"/>
</dbReference>
<evidence type="ECO:0000313" key="3">
    <source>
        <dbReference type="EMBL" id="CAA9521514.1"/>
    </source>
</evidence>
<evidence type="ECO:0000256" key="1">
    <source>
        <dbReference type="SAM" id="MobiDB-lite"/>
    </source>
</evidence>
<keyword evidence="3" id="KW-0456">Lyase</keyword>
<feature type="region of interest" description="Disordered" evidence="1">
    <location>
        <begin position="290"/>
        <end position="310"/>
    </location>
</feature>
<dbReference type="EC" id="4.2.1.44" evidence="3"/>
<organism evidence="3">
    <name type="scientific">uncultured Thermoleophilia bacterium</name>
    <dbReference type="NCBI Taxonomy" id="1497501"/>
    <lineage>
        <taxon>Bacteria</taxon>
        <taxon>Bacillati</taxon>
        <taxon>Actinomycetota</taxon>
        <taxon>Thermoleophilia</taxon>
        <taxon>environmental samples</taxon>
    </lineage>
</organism>
<dbReference type="Pfam" id="PF01261">
    <property type="entry name" value="AP_endonuc_2"/>
    <property type="match status" value="1"/>
</dbReference>
<dbReference type="PANTHER" id="PTHR12110">
    <property type="entry name" value="HYDROXYPYRUVATE ISOMERASE"/>
    <property type="match status" value="1"/>
</dbReference>
<name>A0A6J4TEQ4_9ACTN</name>
<proteinExistence type="predicted"/>
<evidence type="ECO:0000259" key="2">
    <source>
        <dbReference type="Pfam" id="PF01261"/>
    </source>
</evidence>
<dbReference type="SUPFAM" id="SSF51658">
    <property type="entry name" value="Xylose isomerase-like"/>
    <property type="match status" value="1"/>
</dbReference>
<dbReference type="InterPro" id="IPR050312">
    <property type="entry name" value="IolE/XylAMocC-like"/>
</dbReference>
<dbReference type="InterPro" id="IPR013022">
    <property type="entry name" value="Xyl_isomerase-like_TIM-brl"/>
</dbReference>
<reference evidence="3" key="1">
    <citation type="submission" date="2020-02" db="EMBL/GenBank/DDBJ databases">
        <authorList>
            <person name="Meier V. D."/>
        </authorList>
    </citation>
    <scope>NUCLEOTIDE SEQUENCE</scope>
    <source>
        <strain evidence="3">AVDCRST_MAG79</strain>
    </source>
</reference>
<dbReference type="GO" id="GO:0050114">
    <property type="term" value="F:myo-inosose-2 dehydratase activity"/>
    <property type="evidence" value="ECO:0007669"/>
    <property type="project" value="UniProtKB-EC"/>
</dbReference>
<dbReference type="Gene3D" id="3.20.20.150">
    <property type="entry name" value="Divalent-metal-dependent TIM barrel enzymes"/>
    <property type="match status" value="1"/>
</dbReference>
<protein>
    <submittedName>
        <fullName evidence="3">Inosose dehydratase</fullName>
        <ecNumber evidence="3">4.2.1.44</ecNumber>
    </submittedName>
</protein>
<gene>
    <name evidence="3" type="ORF">AVDCRST_MAG79-229</name>
</gene>
<accession>A0A6J4TEQ4</accession>
<dbReference type="AlphaFoldDB" id="A0A6J4TEQ4"/>
<sequence>MTRLPLDRLAGAPISWGVCEVPGWGVQPPPAQVLDELAGVGLRALELGPDGFLPTDPTALRGLLDGRGLRLVGGFVPVVLHRPEQAAAAQAELRRASALLGAAGADVVVLAATAAEAGYDRPRRLADEEWDTLVTALDEASRTAVASGLRLVLHPHVGTVVEGPEDVRRILERTSVPLCLDTGHLLIGGVDPVELARAAPERIGHVHLKDVDAALAAEVRSGRTSYGDAVADGLYRPLGAGDVRIAEVVDTLERGGYRGWYVLEQDVRLDREAAGGEGPVGDVRTSVAFLTGSQRPAHPTGALAGERGRD</sequence>
<dbReference type="InterPro" id="IPR036237">
    <property type="entry name" value="Xyl_isomerase-like_sf"/>
</dbReference>